<keyword evidence="2" id="KW-1185">Reference proteome</keyword>
<reference evidence="1 2" key="2">
    <citation type="submission" date="2018-11" db="EMBL/GenBank/DDBJ databases">
        <authorList>
            <consortium name="Pathogen Informatics"/>
        </authorList>
    </citation>
    <scope>NUCLEOTIDE SEQUENCE [LARGE SCALE GENOMIC DNA]</scope>
    <source>
        <strain evidence="1 2">MHpl1</strain>
    </source>
</reference>
<dbReference type="EMBL" id="UZAF01021009">
    <property type="protein sequence ID" value="VDO74716.1"/>
    <property type="molecule type" value="Genomic_DNA"/>
</dbReference>
<evidence type="ECO:0000313" key="3">
    <source>
        <dbReference type="WBParaSite" id="HPLM_0001905701-mRNA-1"/>
    </source>
</evidence>
<name>A0A0N4X3W5_HAEPC</name>
<proteinExistence type="predicted"/>
<dbReference type="WBParaSite" id="HPLM_0001905701-mRNA-1">
    <property type="protein sequence ID" value="HPLM_0001905701-mRNA-1"/>
    <property type="gene ID" value="HPLM_0001905701"/>
</dbReference>
<accession>A0A0N4X3W5</accession>
<dbReference type="AlphaFoldDB" id="A0A0N4X3W5"/>
<evidence type="ECO:0000313" key="2">
    <source>
        <dbReference type="Proteomes" id="UP000268014"/>
    </source>
</evidence>
<evidence type="ECO:0000313" key="1">
    <source>
        <dbReference type="EMBL" id="VDO74716.1"/>
    </source>
</evidence>
<gene>
    <name evidence="1" type="ORF">HPLM_LOCUS19049</name>
</gene>
<sequence>MLSDEIKCDVPLSAQEYVLGSAPTLSCPLEVAEVADKVSRISQAASIEGLKWALDFGFRNDVQRLSLNSSAAADA</sequence>
<protein>
    <submittedName>
        <fullName evidence="1 3">Uncharacterized protein</fullName>
    </submittedName>
</protein>
<organism evidence="3">
    <name type="scientific">Haemonchus placei</name>
    <name type="common">Barber's pole worm</name>
    <dbReference type="NCBI Taxonomy" id="6290"/>
    <lineage>
        <taxon>Eukaryota</taxon>
        <taxon>Metazoa</taxon>
        <taxon>Ecdysozoa</taxon>
        <taxon>Nematoda</taxon>
        <taxon>Chromadorea</taxon>
        <taxon>Rhabditida</taxon>
        <taxon>Rhabditina</taxon>
        <taxon>Rhabditomorpha</taxon>
        <taxon>Strongyloidea</taxon>
        <taxon>Trichostrongylidae</taxon>
        <taxon>Haemonchus</taxon>
    </lineage>
</organism>
<reference evidence="3" key="1">
    <citation type="submission" date="2017-02" db="UniProtKB">
        <authorList>
            <consortium name="WormBaseParasite"/>
        </authorList>
    </citation>
    <scope>IDENTIFICATION</scope>
</reference>
<dbReference type="Proteomes" id="UP000268014">
    <property type="component" value="Unassembled WGS sequence"/>
</dbReference>